<organism evidence="3 4">
    <name type="scientific">Microbacterium resistens</name>
    <dbReference type="NCBI Taxonomy" id="156977"/>
    <lineage>
        <taxon>Bacteria</taxon>
        <taxon>Bacillati</taxon>
        <taxon>Actinomycetota</taxon>
        <taxon>Actinomycetes</taxon>
        <taxon>Micrococcales</taxon>
        <taxon>Microbacteriaceae</taxon>
        <taxon>Microbacterium</taxon>
    </lineage>
</organism>
<dbReference type="InterPro" id="IPR036390">
    <property type="entry name" value="WH_DNA-bd_sf"/>
</dbReference>
<feature type="domain" description="HTH marR-type" evidence="2">
    <location>
        <begin position="19"/>
        <end position="63"/>
    </location>
</feature>
<sequence>MSEPGPRRGTNLPRMGDFNQSVVLEAVRRSGAGLSRSEIAEVTGLSAQAVTNIARRLLEEGLVLEAGRTIRGPGKPRTLLKLNAARELAVGVHLDPSVTTVVILDLAGDVVAHARERTAVGAPSAVIDAIADAIERLIGSSGVDRERIVGVGVAAPGPLDTAGTIIDPPKLDGWHRVALRDELRAATAMPLLLDKDTTASAVAELWRGGERTASSFLFVYLGTGIGAGLVMGHEVVRGVSGNAGEIGHIMVDPDGPVCTCGARGCVAVVCTPQAIVERAEREGVLGAGDETPDARFTSLCDRARTGDEGAVRVLETAAEHLSRAISVLTNMLDVDRVVLGGPSWSRLESVYLRVLPGLLAAQSATAAMRTLPVTGAVAGEDVAAVGAACLVLDAVHSPHAATLYLPAGDPAWAHGRGSGLPA</sequence>
<keyword evidence="4" id="KW-1185">Reference proteome</keyword>
<dbReference type="SUPFAM" id="SSF53067">
    <property type="entry name" value="Actin-like ATPase domain"/>
    <property type="match status" value="1"/>
</dbReference>
<evidence type="ECO:0000313" key="3">
    <source>
        <dbReference type="EMBL" id="UGS28104.1"/>
    </source>
</evidence>
<dbReference type="SUPFAM" id="SSF46785">
    <property type="entry name" value="Winged helix' DNA-binding domain"/>
    <property type="match status" value="1"/>
</dbReference>
<dbReference type="Proteomes" id="UP001199642">
    <property type="component" value="Chromosome"/>
</dbReference>
<gene>
    <name evidence="3" type="ORF">K8F61_08080</name>
</gene>
<reference evidence="3 4" key="1">
    <citation type="submission" date="2023-01" db="EMBL/GenBank/DDBJ databases">
        <title>Characterization of estradiol degrading bacteria Microbacterium sp. MZT7 and reveal degrading genes through genome analysis.</title>
        <authorList>
            <person name="Hao P."/>
            <person name="Gao Y."/>
        </authorList>
    </citation>
    <scope>NUCLEOTIDE SEQUENCE [LARGE SCALE GENOMIC DNA]</scope>
    <source>
        <strain evidence="3 4">MZT7</strain>
    </source>
</reference>
<name>A0ABY3RVM4_9MICO</name>
<evidence type="ECO:0000313" key="4">
    <source>
        <dbReference type="Proteomes" id="UP001199642"/>
    </source>
</evidence>
<dbReference type="Gene3D" id="3.30.420.40">
    <property type="match status" value="2"/>
</dbReference>
<dbReference type="Pfam" id="PF00480">
    <property type="entry name" value="ROK"/>
    <property type="match status" value="1"/>
</dbReference>
<evidence type="ECO:0000259" key="2">
    <source>
        <dbReference type="Pfam" id="PF12802"/>
    </source>
</evidence>
<dbReference type="InterPro" id="IPR000600">
    <property type="entry name" value="ROK"/>
</dbReference>
<dbReference type="PANTHER" id="PTHR18964">
    <property type="entry name" value="ROK (REPRESSOR, ORF, KINASE) FAMILY"/>
    <property type="match status" value="1"/>
</dbReference>
<dbReference type="InterPro" id="IPR036388">
    <property type="entry name" value="WH-like_DNA-bd_sf"/>
</dbReference>
<dbReference type="InterPro" id="IPR043129">
    <property type="entry name" value="ATPase_NBD"/>
</dbReference>
<dbReference type="InterPro" id="IPR049874">
    <property type="entry name" value="ROK_cs"/>
</dbReference>
<dbReference type="EMBL" id="CP082781">
    <property type="protein sequence ID" value="UGS28104.1"/>
    <property type="molecule type" value="Genomic_DNA"/>
</dbReference>
<accession>A0ABY3RVM4</accession>
<dbReference type="Gene3D" id="1.10.10.10">
    <property type="entry name" value="Winged helix-like DNA-binding domain superfamily/Winged helix DNA-binding domain"/>
    <property type="match status" value="1"/>
</dbReference>
<comment type="similarity">
    <text evidence="1">Belongs to the ROK (NagC/XylR) family.</text>
</comment>
<dbReference type="PROSITE" id="PS01125">
    <property type="entry name" value="ROK"/>
    <property type="match status" value="1"/>
</dbReference>
<dbReference type="Pfam" id="PF12802">
    <property type="entry name" value="MarR_2"/>
    <property type="match status" value="1"/>
</dbReference>
<dbReference type="PANTHER" id="PTHR18964:SF149">
    <property type="entry name" value="BIFUNCTIONAL UDP-N-ACETYLGLUCOSAMINE 2-EPIMERASE_N-ACETYLMANNOSAMINE KINASE"/>
    <property type="match status" value="1"/>
</dbReference>
<dbReference type="InterPro" id="IPR000835">
    <property type="entry name" value="HTH_MarR-typ"/>
</dbReference>
<proteinExistence type="inferred from homology"/>
<evidence type="ECO:0000256" key="1">
    <source>
        <dbReference type="ARBA" id="ARBA00006479"/>
    </source>
</evidence>
<dbReference type="RefSeq" id="WP_231821290.1">
    <property type="nucleotide sequence ID" value="NZ_CP082781.1"/>
</dbReference>
<protein>
    <submittedName>
        <fullName evidence="3">ROK family transcriptional regulator</fullName>
    </submittedName>
</protein>